<keyword evidence="1" id="KW-1133">Transmembrane helix</keyword>
<protein>
    <submittedName>
        <fullName evidence="2">ATP synthase F0 subunit 8</fullName>
    </submittedName>
</protein>
<keyword evidence="2" id="KW-0496">Mitochondrion</keyword>
<gene>
    <name evidence="2" type="primary">ATP8</name>
</gene>
<dbReference type="AlphaFoldDB" id="A0A0U2DVR4"/>
<sequence length="52" mass="6436">MPQLSPMKWFFLYFLIISILITILSKLNFFFKKNLIEKKYSNKSLINMKFKW</sequence>
<geneLocation type="mitochondrion" evidence="2"/>
<feature type="transmembrane region" description="Helical" evidence="1">
    <location>
        <begin position="12"/>
        <end position="31"/>
    </location>
</feature>
<name>A0A0U2DVR4_DOLAR</name>
<keyword evidence="1" id="KW-0472">Membrane</keyword>
<organism evidence="2">
    <name type="scientific">Dolichovespula arenaria</name>
    <name type="common">Yellow hornet</name>
    <name type="synonym">Aerial yellowjacket</name>
    <dbReference type="NCBI Taxonomy" id="7442"/>
    <lineage>
        <taxon>Eukaryota</taxon>
        <taxon>Metazoa</taxon>
        <taxon>Ecdysozoa</taxon>
        <taxon>Arthropoda</taxon>
        <taxon>Hexapoda</taxon>
        <taxon>Insecta</taxon>
        <taxon>Pterygota</taxon>
        <taxon>Neoptera</taxon>
        <taxon>Endopterygota</taxon>
        <taxon>Hymenoptera</taxon>
        <taxon>Apocrita</taxon>
        <taxon>Aculeata</taxon>
        <taxon>Vespoidea</taxon>
        <taxon>Vespidae</taxon>
        <taxon>Vespinae</taxon>
        <taxon>Dolichovespula</taxon>
    </lineage>
</organism>
<proteinExistence type="predicted"/>
<reference evidence="2" key="1">
    <citation type="journal article" date="2015" name="Roy. Soc. Open Sci.">
        <title>Phylogenetic tests reject Emery's rule in the evolution of social parasitism in yellowjackets and hornets (Hymenoptera: Vespidae, Vespinae).</title>
        <authorList>
            <person name="Lopez-Osorio F."/>
            <person name="Perrard A."/>
            <person name="Pickett K.M."/>
            <person name="Carpenter J.M."/>
            <person name="Agnarsson I."/>
        </authorList>
    </citation>
    <scope>NUCLEOTIDE SEQUENCE</scope>
    <source>
        <strain evidence="2">KMP126</strain>
    </source>
</reference>
<keyword evidence="1" id="KW-0812">Transmembrane</keyword>
<evidence type="ECO:0000256" key="1">
    <source>
        <dbReference type="SAM" id="Phobius"/>
    </source>
</evidence>
<evidence type="ECO:0000313" key="2">
    <source>
        <dbReference type="EMBL" id="AKQ08862.1"/>
    </source>
</evidence>
<accession>A0A0U2DVR4</accession>
<dbReference type="EMBL" id="KT273452">
    <property type="protein sequence ID" value="AKQ08862.1"/>
    <property type="molecule type" value="Genomic_DNA"/>
</dbReference>